<evidence type="ECO:0000259" key="3">
    <source>
        <dbReference type="PROSITE" id="PS50075"/>
    </source>
</evidence>
<keyword evidence="5" id="KW-1185">Reference proteome</keyword>
<accession>A0ABU4TEY4</accession>
<name>A0ABU4TEY4_9PSEU</name>
<evidence type="ECO:0000256" key="2">
    <source>
        <dbReference type="ARBA" id="ARBA00022553"/>
    </source>
</evidence>
<feature type="domain" description="Carrier" evidence="3">
    <location>
        <begin position="6"/>
        <end position="80"/>
    </location>
</feature>
<evidence type="ECO:0000313" key="5">
    <source>
        <dbReference type="Proteomes" id="UP001285521"/>
    </source>
</evidence>
<dbReference type="RefSeq" id="WP_319971711.1">
    <property type="nucleotide sequence ID" value="NZ_JAXAVW010000048.1"/>
</dbReference>
<protein>
    <submittedName>
        <fullName evidence="4">Acyl carrier protein</fullName>
    </submittedName>
</protein>
<dbReference type="SUPFAM" id="SSF47336">
    <property type="entry name" value="ACP-like"/>
    <property type="match status" value="1"/>
</dbReference>
<reference evidence="4 5" key="2">
    <citation type="submission" date="2023-11" db="EMBL/GenBank/DDBJ databases">
        <authorList>
            <person name="Lara A.C."/>
            <person name="Chronakova A."/>
        </authorList>
    </citation>
    <scope>NUCLEOTIDE SEQUENCE [LARGE SCALE GENOMIC DNA]</scope>
    <source>
        <strain evidence="4 5">BCCO 10_0856</strain>
    </source>
</reference>
<dbReference type="EMBL" id="JAXAVW010000048">
    <property type="protein sequence ID" value="MDX8036716.1"/>
    <property type="molecule type" value="Genomic_DNA"/>
</dbReference>
<evidence type="ECO:0000256" key="1">
    <source>
        <dbReference type="ARBA" id="ARBA00022450"/>
    </source>
</evidence>
<dbReference type="InterPro" id="IPR036736">
    <property type="entry name" value="ACP-like_sf"/>
</dbReference>
<organism evidence="4 5">
    <name type="scientific">Lentzea miocenica</name>
    <dbReference type="NCBI Taxonomy" id="3095431"/>
    <lineage>
        <taxon>Bacteria</taxon>
        <taxon>Bacillati</taxon>
        <taxon>Actinomycetota</taxon>
        <taxon>Actinomycetes</taxon>
        <taxon>Pseudonocardiales</taxon>
        <taxon>Pseudonocardiaceae</taxon>
        <taxon>Lentzea</taxon>
    </lineage>
</organism>
<dbReference type="SMART" id="SM00823">
    <property type="entry name" value="PKS_PP"/>
    <property type="match status" value="1"/>
</dbReference>
<keyword evidence="1" id="KW-0596">Phosphopantetheine</keyword>
<keyword evidence="2" id="KW-0597">Phosphoprotein</keyword>
<reference evidence="4 5" key="1">
    <citation type="submission" date="2023-11" db="EMBL/GenBank/DDBJ databases">
        <title>Lentzea sokolovensis, sp. nov., Lentzea kristufkii, sp. nov., and Lentzea miocenensis, sp. nov., rare actinobacteria from Sokolov Coal Basin, Miocene lacustrine sediment, Czech Republic.</title>
        <authorList>
            <person name="Lara A."/>
            <person name="Kotroba L."/>
            <person name="Nouioui I."/>
            <person name="Neumann-Schaal M."/>
            <person name="Mast Y."/>
            <person name="Chronakova A."/>
        </authorList>
    </citation>
    <scope>NUCLEOTIDE SEQUENCE [LARGE SCALE GENOMIC DNA]</scope>
    <source>
        <strain evidence="4 5">BCCO 10_0856</strain>
    </source>
</reference>
<comment type="caution">
    <text evidence="4">The sequence shown here is derived from an EMBL/GenBank/DDBJ whole genome shotgun (WGS) entry which is preliminary data.</text>
</comment>
<evidence type="ECO:0000313" key="4">
    <source>
        <dbReference type="EMBL" id="MDX8036716.1"/>
    </source>
</evidence>
<dbReference type="InterPro" id="IPR020806">
    <property type="entry name" value="PKS_PP-bd"/>
</dbReference>
<dbReference type="Pfam" id="PF00550">
    <property type="entry name" value="PP-binding"/>
    <property type="match status" value="1"/>
</dbReference>
<dbReference type="InterPro" id="IPR009081">
    <property type="entry name" value="PP-bd_ACP"/>
</dbReference>
<dbReference type="Proteomes" id="UP001285521">
    <property type="component" value="Unassembled WGS sequence"/>
</dbReference>
<proteinExistence type="predicted"/>
<dbReference type="Gene3D" id="1.10.1200.10">
    <property type="entry name" value="ACP-like"/>
    <property type="match status" value="1"/>
</dbReference>
<gene>
    <name evidence="4" type="ORF">SK803_41530</name>
</gene>
<sequence length="84" mass="9248">MMLSTESAREWLVDAVARRKGFDPSQIAADWHFNELGLDSTDVLVLSDELAKWAGVEIDSATLWYFPTISRLAEHVASEAAAPA</sequence>
<dbReference type="PROSITE" id="PS50075">
    <property type="entry name" value="CARRIER"/>
    <property type="match status" value="1"/>
</dbReference>